<dbReference type="PANTHER" id="PTHR46033">
    <property type="entry name" value="PROTEIN MAIN-LIKE 2"/>
    <property type="match status" value="1"/>
</dbReference>
<feature type="domain" description="Aminotransferase-like plant mobile" evidence="2">
    <location>
        <begin position="39"/>
        <end position="109"/>
    </location>
</feature>
<evidence type="ECO:0000256" key="1">
    <source>
        <dbReference type="SAM" id="MobiDB-lite"/>
    </source>
</evidence>
<dbReference type="AlphaFoldDB" id="A0AAP0F6T9"/>
<organism evidence="3 4">
    <name type="scientific">Stephania cephalantha</name>
    <dbReference type="NCBI Taxonomy" id="152367"/>
    <lineage>
        <taxon>Eukaryota</taxon>
        <taxon>Viridiplantae</taxon>
        <taxon>Streptophyta</taxon>
        <taxon>Embryophyta</taxon>
        <taxon>Tracheophyta</taxon>
        <taxon>Spermatophyta</taxon>
        <taxon>Magnoliopsida</taxon>
        <taxon>Ranunculales</taxon>
        <taxon>Menispermaceae</taxon>
        <taxon>Menispermoideae</taxon>
        <taxon>Cissampelideae</taxon>
        <taxon>Stephania</taxon>
    </lineage>
</organism>
<evidence type="ECO:0000313" key="4">
    <source>
        <dbReference type="Proteomes" id="UP001419268"/>
    </source>
</evidence>
<gene>
    <name evidence="3" type="ORF">Scep_021864</name>
</gene>
<dbReference type="InterPro" id="IPR019557">
    <property type="entry name" value="AminoTfrase-like_pln_mobile"/>
</dbReference>
<name>A0AAP0F6T9_9MAGN</name>
<reference evidence="3 4" key="1">
    <citation type="submission" date="2024-01" db="EMBL/GenBank/DDBJ databases">
        <title>Genome assemblies of Stephania.</title>
        <authorList>
            <person name="Yang L."/>
        </authorList>
    </citation>
    <scope>NUCLEOTIDE SEQUENCE [LARGE SCALE GENOMIC DNA]</scope>
    <source>
        <strain evidence="3">JXDWG</strain>
        <tissue evidence="3">Leaf</tissue>
    </source>
</reference>
<sequence length="220" mass="24637">MFAPYKNRKLVTSKDRFSEPKKREGHGGKRGCNVYPSPEVLVRAYLLYLFEGTLFANKSGARVSLSLIQILEHVEKIGSYAWGAAALTYMYRQLGIASRAKVTQIGGYMEGHLESVQRRGEKADYPYQAEPDYMEWFHKINHPFAVNPKHSNRRALDAALQFWCMDRDNVTVVGTFDMAGRVIAFLSGVNDAYKTTGIATQREGGTPSTGAARQYGQKGK</sequence>
<evidence type="ECO:0000313" key="3">
    <source>
        <dbReference type="EMBL" id="KAK9105020.1"/>
    </source>
</evidence>
<dbReference type="InterPro" id="IPR044824">
    <property type="entry name" value="MAIN-like"/>
</dbReference>
<dbReference type="EMBL" id="JBBNAG010000009">
    <property type="protein sequence ID" value="KAK9105020.1"/>
    <property type="molecule type" value="Genomic_DNA"/>
</dbReference>
<dbReference type="GO" id="GO:0010073">
    <property type="term" value="P:meristem maintenance"/>
    <property type="evidence" value="ECO:0007669"/>
    <property type="project" value="InterPro"/>
</dbReference>
<accession>A0AAP0F6T9</accession>
<comment type="caution">
    <text evidence="3">The sequence shown here is derived from an EMBL/GenBank/DDBJ whole genome shotgun (WGS) entry which is preliminary data.</text>
</comment>
<dbReference type="PANTHER" id="PTHR46033:SF8">
    <property type="entry name" value="PROTEIN MAINTENANCE OF MERISTEMS-LIKE"/>
    <property type="match status" value="1"/>
</dbReference>
<dbReference type="Pfam" id="PF10536">
    <property type="entry name" value="PMD"/>
    <property type="match status" value="1"/>
</dbReference>
<keyword evidence="4" id="KW-1185">Reference proteome</keyword>
<protein>
    <recommendedName>
        <fullName evidence="2">Aminotransferase-like plant mobile domain-containing protein</fullName>
    </recommendedName>
</protein>
<dbReference type="Proteomes" id="UP001419268">
    <property type="component" value="Unassembled WGS sequence"/>
</dbReference>
<evidence type="ECO:0000259" key="2">
    <source>
        <dbReference type="Pfam" id="PF10536"/>
    </source>
</evidence>
<proteinExistence type="predicted"/>
<feature type="region of interest" description="Disordered" evidence="1">
    <location>
        <begin position="200"/>
        <end position="220"/>
    </location>
</feature>